<dbReference type="SUPFAM" id="SSF88659">
    <property type="entry name" value="Sigma3 and sigma4 domains of RNA polymerase sigma factors"/>
    <property type="match status" value="1"/>
</dbReference>
<gene>
    <name evidence="7" type="ORF">LQ318_04790</name>
</gene>
<sequence length="210" mass="25044">MVESIQPDYTCDVKFKDDPDLWQSILEGERDAFELLFQKYFDDLFHYALKLTGQRSIAEDHVQGLFLYIWQKRGTLKEVMAVKTYLWAALRRRIIDSYRKKKTERKYLNTYHDDNLSMQLSSEELIINDEQATIRSKKLKKAIEQLSSRECEVLYLKFYEGMNYQEIEQIMSVNYQTCRNYTYRAIEFLRKTLHTEVLASIILAGLLSML</sequence>
<keyword evidence="3" id="KW-0731">Sigma factor</keyword>
<evidence type="ECO:0000256" key="3">
    <source>
        <dbReference type="ARBA" id="ARBA00023082"/>
    </source>
</evidence>
<keyword evidence="2" id="KW-0805">Transcription regulation</keyword>
<feature type="domain" description="RNA polymerase sigma factor 70 region 4 type 2" evidence="6">
    <location>
        <begin position="138"/>
        <end position="188"/>
    </location>
</feature>
<keyword evidence="4" id="KW-0804">Transcription</keyword>
<dbReference type="InterPro" id="IPR013325">
    <property type="entry name" value="RNA_pol_sigma_r2"/>
</dbReference>
<comment type="caution">
    <text evidence="7">The sequence shown here is derived from an EMBL/GenBank/DDBJ whole genome shotgun (WGS) entry which is preliminary data.</text>
</comment>
<evidence type="ECO:0000259" key="6">
    <source>
        <dbReference type="Pfam" id="PF08281"/>
    </source>
</evidence>
<dbReference type="InterPro" id="IPR013324">
    <property type="entry name" value="RNA_pol_sigma_r3/r4-like"/>
</dbReference>
<organism evidence="7 8">
    <name type="scientific">Fodinibius salicampi</name>
    <dbReference type="NCBI Taxonomy" id="1920655"/>
    <lineage>
        <taxon>Bacteria</taxon>
        <taxon>Pseudomonadati</taxon>
        <taxon>Balneolota</taxon>
        <taxon>Balneolia</taxon>
        <taxon>Balneolales</taxon>
        <taxon>Balneolaceae</taxon>
        <taxon>Fodinibius</taxon>
    </lineage>
</organism>
<dbReference type="NCBIfam" id="TIGR02937">
    <property type="entry name" value="sigma70-ECF"/>
    <property type="match status" value="1"/>
</dbReference>
<dbReference type="CDD" id="cd06171">
    <property type="entry name" value="Sigma70_r4"/>
    <property type="match status" value="1"/>
</dbReference>
<protein>
    <submittedName>
        <fullName evidence="7">RNA polymerase sigma factor</fullName>
    </submittedName>
</protein>
<dbReference type="InterPro" id="IPR036388">
    <property type="entry name" value="WH-like_DNA-bd_sf"/>
</dbReference>
<proteinExistence type="inferred from homology"/>
<dbReference type="InterPro" id="IPR039425">
    <property type="entry name" value="RNA_pol_sigma-70-like"/>
</dbReference>
<evidence type="ECO:0000313" key="7">
    <source>
        <dbReference type="EMBL" id="MCW9712218.1"/>
    </source>
</evidence>
<evidence type="ECO:0000259" key="5">
    <source>
        <dbReference type="Pfam" id="PF04542"/>
    </source>
</evidence>
<dbReference type="Pfam" id="PF08281">
    <property type="entry name" value="Sigma70_r4_2"/>
    <property type="match status" value="1"/>
</dbReference>
<evidence type="ECO:0000313" key="8">
    <source>
        <dbReference type="Proteomes" id="UP001207337"/>
    </source>
</evidence>
<dbReference type="InterPro" id="IPR007627">
    <property type="entry name" value="RNA_pol_sigma70_r2"/>
</dbReference>
<dbReference type="RefSeq" id="WP_265787999.1">
    <property type="nucleotide sequence ID" value="NZ_BAABRS010000001.1"/>
</dbReference>
<dbReference type="Gene3D" id="1.10.10.10">
    <property type="entry name" value="Winged helix-like DNA-binding domain superfamily/Winged helix DNA-binding domain"/>
    <property type="match status" value="1"/>
</dbReference>
<dbReference type="Proteomes" id="UP001207337">
    <property type="component" value="Unassembled WGS sequence"/>
</dbReference>
<dbReference type="Pfam" id="PF04542">
    <property type="entry name" value="Sigma70_r2"/>
    <property type="match status" value="1"/>
</dbReference>
<dbReference type="PANTHER" id="PTHR43133">
    <property type="entry name" value="RNA POLYMERASE ECF-TYPE SIGMA FACTO"/>
    <property type="match status" value="1"/>
</dbReference>
<dbReference type="EMBL" id="JAJNDC010000001">
    <property type="protein sequence ID" value="MCW9712218.1"/>
    <property type="molecule type" value="Genomic_DNA"/>
</dbReference>
<evidence type="ECO:0000256" key="1">
    <source>
        <dbReference type="ARBA" id="ARBA00010641"/>
    </source>
</evidence>
<dbReference type="InterPro" id="IPR013249">
    <property type="entry name" value="RNA_pol_sigma70_r4_t2"/>
</dbReference>
<accession>A0ABT3PWK1</accession>
<dbReference type="PANTHER" id="PTHR43133:SF46">
    <property type="entry name" value="RNA POLYMERASE SIGMA-70 FACTOR ECF SUBFAMILY"/>
    <property type="match status" value="1"/>
</dbReference>
<reference evidence="7 8" key="1">
    <citation type="submission" date="2021-11" db="EMBL/GenBank/DDBJ databases">
        <title>Aliifidinibius sp. nov., a new bacterium isolated from saline soil.</title>
        <authorList>
            <person name="Galisteo C."/>
            <person name="De La Haba R."/>
            <person name="Sanchez-Porro C."/>
            <person name="Ventosa A."/>
        </authorList>
    </citation>
    <scope>NUCLEOTIDE SEQUENCE [LARGE SCALE GENOMIC DNA]</scope>
    <source>
        <strain evidence="7 8">KACC 190600</strain>
    </source>
</reference>
<feature type="domain" description="RNA polymerase sigma-70 region 2" evidence="5">
    <location>
        <begin position="36"/>
        <end position="102"/>
    </location>
</feature>
<dbReference type="SUPFAM" id="SSF88946">
    <property type="entry name" value="Sigma2 domain of RNA polymerase sigma factors"/>
    <property type="match status" value="1"/>
</dbReference>
<name>A0ABT3PWK1_9BACT</name>
<evidence type="ECO:0000256" key="2">
    <source>
        <dbReference type="ARBA" id="ARBA00023015"/>
    </source>
</evidence>
<evidence type="ECO:0000256" key="4">
    <source>
        <dbReference type="ARBA" id="ARBA00023163"/>
    </source>
</evidence>
<dbReference type="Gene3D" id="1.10.1740.10">
    <property type="match status" value="1"/>
</dbReference>
<comment type="similarity">
    <text evidence="1">Belongs to the sigma-70 factor family. ECF subfamily.</text>
</comment>
<keyword evidence="8" id="KW-1185">Reference proteome</keyword>
<dbReference type="InterPro" id="IPR014284">
    <property type="entry name" value="RNA_pol_sigma-70_dom"/>
</dbReference>